<accession>A0A8H4REZ1</accession>
<evidence type="ECO:0000313" key="3">
    <source>
        <dbReference type="Proteomes" id="UP000566819"/>
    </source>
</evidence>
<protein>
    <submittedName>
        <fullName evidence="2">Uncharacterized protein</fullName>
    </submittedName>
</protein>
<name>A0A8H4REZ1_9HELO</name>
<proteinExistence type="predicted"/>
<feature type="compositionally biased region" description="Basic and acidic residues" evidence="1">
    <location>
        <begin position="14"/>
        <end position="34"/>
    </location>
</feature>
<dbReference type="AlphaFoldDB" id="A0A8H4REZ1"/>
<dbReference type="EMBL" id="JAAMPI010000932">
    <property type="protein sequence ID" value="KAF4627655.1"/>
    <property type="molecule type" value="Genomic_DNA"/>
</dbReference>
<evidence type="ECO:0000256" key="1">
    <source>
        <dbReference type="SAM" id="MobiDB-lite"/>
    </source>
</evidence>
<organism evidence="2 3">
    <name type="scientific">Cudoniella acicularis</name>
    <dbReference type="NCBI Taxonomy" id="354080"/>
    <lineage>
        <taxon>Eukaryota</taxon>
        <taxon>Fungi</taxon>
        <taxon>Dikarya</taxon>
        <taxon>Ascomycota</taxon>
        <taxon>Pezizomycotina</taxon>
        <taxon>Leotiomycetes</taxon>
        <taxon>Helotiales</taxon>
        <taxon>Tricladiaceae</taxon>
        <taxon>Cudoniella</taxon>
    </lineage>
</organism>
<dbReference type="Proteomes" id="UP000566819">
    <property type="component" value="Unassembled WGS sequence"/>
</dbReference>
<reference evidence="2 3" key="1">
    <citation type="submission" date="2020-03" db="EMBL/GenBank/DDBJ databases">
        <title>Draft Genome Sequence of Cudoniella acicularis.</title>
        <authorList>
            <person name="Buettner E."/>
            <person name="Kellner H."/>
        </authorList>
    </citation>
    <scope>NUCLEOTIDE SEQUENCE [LARGE SCALE GENOMIC DNA]</scope>
    <source>
        <strain evidence="2 3">DSM 108380</strain>
    </source>
</reference>
<dbReference type="OrthoDB" id="5153521at2759"/>
<evidence type="ECO:0000313" key="2">
    <source>
        <dbReference type="EMBL" id="KAF4627655.1"/>
    </source>
</evidence>
<sequence>MSAPSAVAPTSPLQHRDIRSASLPFKRDKDHGEKWSNGIRPSGGVSYRLGPVGDDELVGGSASQKARVRPQKQWSQMFVFPHHSVESQLIIRSNRTSDHKPHTNKAPKQYGGTGDYCTGKIIHRLERKVDAIVDANDHTSSPLSKSLLELLPQHVNNTKSPIHTAIQEASDVGVLYSFDSKGRSPTDKVSSVALGGLVEQAEVKWLSEQTDKIVKGEYEVLDNEGETTILSTKSKKKGSPKQRAAKNEIKAIEEDDGFELI</sequence>
<comment type="caution">
    <text evidence="2">The sequence shown here is derived from an EMBL/GenBank/DDBJ whole genome shotgun (WGS) entry which is preliminary data.</text>
</comment>
<feature type="region of interest" description="Disordered" evidence="1">
    <location>
        <begin position="1"/>
        <end position="58"/>
    </location>
</feature>
<keyword evidence="3" id="KW-1185">Reference proteome</keyword>
<gene>
    <name evidence="2" type="ORF">G7Y89_g10499</name>
</gene>